<feature type="domain" description="NACHT" evidence="2">
    <location>
        <begin position="310"/>
        <end position="460"/>
    </location>
</feature>
<dbReference type="Gene3D" id="3.40.50.300">
    <property type="entry name" value="P-loop containing nucleotide triphosphate hydrolases"/>
    <property type="match status" value="1"/>
</dbReference>
<dbReference type="PROSITE" id="PS50837">
    <property type="entry name" value="NACHT"/>
    <property type="match status" value="1"/>
</dbReference>
<dbReference type="InterPro" id="IPR031350">
    <property type="entry name" value="Goodbye_dom"/>
</dbReference>
<dbReference type="EMBL" id="KZ825150">
    <property type="protein sequence ID" value="PYI17903.1"/>
    <property type="molecule type" value="Genomic_DNA"/>
</dbReference>
<dbReference type="PANTHER" id="PTHR10039">
    <property type="entry name" value="AMELOGENIN"/>
    <property type="match status" value="1"/>
</dbReference>
<proteinExistence type="predicted"/>
<dbReference type="SUPFAM" id="SSF48452">
    <property type="entry name" value="TPR-like"/>
    <property type="match status" value="1"/>
</dbReference>
<protein>
    <recommendedName>
        <fullName evidence="2">NACHT domain-containing protein</fullName>
    </recommendedName>
</protein>
<dbReference type="SMART" id="SM00028">
    <property type="entry name" value="TPR"/>
    <property type="match status" value="3"/>
</dbReference>
<dbReference type="Gene3D" id="1.25.40.10">
    <property type="entry name" value="Tetratricopeptide repeat domain"/>
    <property type="match status" value="1"/>
</dbReference>
<dbReference type="InterPro" id="IPR019734">
    <property type="entry name" value="TPR_rpt"/>
</dbReference>
<evidence type="ECO:0000313" key="3">
    <source>
        <dbReference type="EMBL" id="PYI17903.1"/>
    </source>
</evidence>
<dbReference type="OMA" id="KSAFRIC"/>
<dbReference type="InterPro" id="IPR056884">
    <property type="entry name" value="NPHP3-like_N"/>
</dbReference>
<keyword evidence="4" id="KW-1185">Reference proteome</keyword>
<evidence type="ECO:0000256" key="1">
    <source>
        <dbReference type="ARBA" id="ARBA00022737"/>
    </source>
</evidence>
<accession>A0A2V5HA38</accession>
<dbReference type="InterPro" id="IPR007111">
    <property type="entry name" value="NACHT_NTPase"/>
</dbReference>
<evidence type="ECO:0000259" key="2">
    <source>
        <dbReference type="PROSITE" id="PS50837"/>
    </source>
</evidence>
<dbReference type="Pfam" id="PF17109">
    <property type="entry name" value="Goodbye"/>
    <property type="match status" value="1"/>
</dbReference>
<sequence>MAQPEHFNYLWDQAKARYRSVTDHDLDNPAFPSPASADDLLALLDARNTDFLSFREKRSVLFHNLSTLCQPIELLTNVVSAGTSVVFPPSSACFAALTLLIDAARGVSSLYDSIIGLIETLKDFLARLKIYAVNQATPELRSMLVNILMILLEVFGRSARIIRGGSLGRTLAFAKNAILGRDEKLQSLLNQLEKLCQSENRLVAAETWAETKRTAHQMDQVSDGLETLVLGQESFRKEFRQEMHKIRETVATEPARGGRPAIAIREILKPSVHPVDAYQTLAKKRVSGTADWILDEPFFRQWVADGVQTPLLAVVGSPGSGKSVLSQRLISYLTELQAEREDRSDSIAYFFFSNSDTETKSFNQALRDCAHQVSQNNAAYKAYLEANLSSPDDIKTIRSAWRLLYSQYYGSQQRAGSWLILVLDGLDEAFQADREQFFELLSDLLSGSASQVKILLVGRPEIYAELSDAIGPIPCIQVDAAKNSADIRALIETTMQRTRVFSRIPRDLSASIQDQLIEKSQGMFLWADLMLRELSRKTRASSMLESLQRAPKGLDEMLEHVLRGFSAKLDPEEAENLNTMLAWLACSDVPLSLRQLDYILQYDSTGGDGVFDLETMLRVQYASFFLLLRDDGLTTADLQGAEVAAYLAERRTSDDLLEFQSNKETTRVVFRHASIGEYLRNAEYRKVCDGPSSVSVGVNIIEAQTHILIQCLKLFQEGFAEEENKDGRVSLIIHAQSQWLNYSRQLINNDQLDPHSKTEMRSLFLRLLSAPDCVHWLNPDDWEFFASGDYHLIESFLDGPMCSVDQGDDEITRWLESCCQKPGGFFSAMAEYAAEGWLKGNAWSASECFRLVWAVKIISEDGDVDIVRETPITETVLEVARWTKLEEDALWYERVGNCLSNFGHLDDAKHYAEMSLNLQPKSAAASLDIARIYLKQHKRGEAIRIYRETEKLYTKSLLEQQEPDHEDSDLDMMVSPYSLSRLRLTLSELYFEQGDCLEAAQWLHSCLQLESYSIRIRKLAEALIYRLSMPPYGNDAEIMSLLRSMDRKPENHTETILDDCLIHYKRADGRFLEACATAADATDALEWLADRYRHARAAALEDLRSTVVVCLDVCLAHLYGRFMNEFDKAKALWRQILSLPRVEMDGHWEMTQSRSVAESSYAYQLYMDALKDPDNTGSFLHEVTDLARWLLEVALNRDTTIANQAGLYLGRWHLDNGDADQARPYFRGYIKISLARLQDIDPAWRADALYKLFTILAAADDDANAISLFHAIRDAPHDSRDSTLPDDWLLPWAWCCDVCKQEYDNSAPCSKCRVCAADICPGCFASVQQGTASARVCAPNHSWLSVPSPSVLPEQGFIIVKGSPMRIDTFLVELGRSWE</sequence>
<reference evidence="3 4" key="1">
    <citation type="submission" date="2018-02" db="EMBL/GenBank/DDBJ databases">
        <title>The genomes of Aspergillus section Nigri reveals drivers in fungal speciation.</title>
        <authorList>
            <consortium name="DOE Joint Genome Institute"/>
            <person name="Vesth T.C."/>
            <person name="Nybo J."/>
            <person name="Theobald S."/>
            <person name="Brandl J."/>
            <person name="Frisvad J.C."/>
            <person name="Nielsen K.F."/>
            <person name="Lyhne E.K."/>
            <person name="Kogle M.E."/>
            <person name="Kuo A."/>
            <person name="Riley R."/>
            <person name="Clum A."/>
            <person name="Nolan M."/>
            <person name="Lipzen A."/>
            <person name="Salamov A."/>
            <person name="Henrissat B."/>
            <person name="Wiebenga A."/>
            <person name="De vries R.P."/>
            <person name="Grigoriev I.V."/>
            <person name="Mortensen U.H."/>
            <person name="Andersen M.R."/>
            <person name="Baker S.E."/>
        </authorList>
    </citation>
    <scope>NUCLEOTIDE SEQUENCE [LARGE SCALE GENOMIC DNA]</scope>
    <source>
        <strain evidence="3 4">CBS 115571</strain>
    </source>
</reference>
<organism evidence="3 4">
    <name type="scientific">Aspergillus violaceofuscus (strain CBS 115571)</name>
    <dbReference type="NCBI Taxonomy" id="1450538"/>
    <lineage>
        <taxon>Eukaryota</taxon>
        <taxon>Fungi</taxon>
        <taxon>Dikarya</taxon>
        <taxon>Ascomycota</taxon>
        <taxon>Pezizomycotina</taxon>
        <taxon>Eurotiomycetes</taxon>
        <taxon>Eurotiomycetidae</taxon>
        <taxon>Eurotiales</taxon>
        <taxon>Aspergillaceae</taxon>
        <taxon>Aspergillus</taxon>
    </lineage>
</organism>
<keyword evidence="1" id="KW-0677">Repeat</keyword>
<name>A0A2V5HA38_ASPV1</name>
<evidence type="ECO:0000313" key="4">
    <source>
        <dbReference type="Proteomes" id="UP000249829"/>
    </source>
</evidence>
<dbReference type="InterPro" id="IPR011990">
    <property type="entry name" value="TPR-like_helical_dom_sf"/>
</dbReference>
<dbReference type="InterPro" id="IPR027417">
    <property type="entry name" value="P-loop_NTPase"/>
</dbReference>
<dbReference type="Pfam" id="PF24883">
    <property type="entry name" value="NPHP3_N"/>
    <property type="match status" value="1"/>
</dbReference>
<dbReference type="Proteomes" id="UP000249829">
    <property type="component" value="Unassembled WGS sequence"/>
</dbReference>
<dbReference type="SUPFAM" id="SSF52540">
    <property type="entry name" value="P-loop containing nucleoside triphosphate hydrolases"/>
    <property type="match status" value="1"/>
</dbReference>
<gene>
    <name evidence="3" type="ORF">BO99DRAFT_444316</name>
</gene>
<dbReference type="PANTHER" id="PTHR10039:SF17">
    <property type="entry name" value="FUNGAL STAND N-TERMINAL GOODBYE DOMAIN-CONTAINING PROTEIN-RELATED"/>
    <property type="match status" value="1"/>
</dbReference>